<name>A0ABV0MNP3_9TELE</name>
<dbReference type="Proteomes" id="UP001476798">
    <property type="component" value="Unassembled WGS sequence"/>
</dbReference>
<organism evidence="2 3">
    <name type="scientific">Goodea atripinnis</name>
    <dbReference type="NCBI Taxonomy" id="208336"/>
    <lineage>
        <taxon>Eukaryota</taxon>
        <taxon>Metazoa</taxon>
        <taxon>Chordata</taxon>
        <taxon>Craniata</taxon>
        <taxon>Vertebrata</taxon>
        <taxon>Euteleostomi</taxon>
        <taxon>Actinopterygii</taxon>
        <taxon>Neopterygii</taxon>
        <taxon>Teleostei</taxon>
        <taxon>Neoteleostei</taxon>
        <taxon>Acanthomorphata</taxon>
        <taxon>Ovalentaria</taxon>
        <taxon>Atherinomorphae</taxon>
        <taxon>Cyprinodontiformes</taxon>
        <taxon>Goodeidae</taxon>
        <taxon>Goodea</taxon>
    </lineage>
</organism>
<keyword evidence="1" id="KW-0472">Membrane</keyword>
<sequence length="85" mass="9804">MSRSHRVNAHLRHLDTSGLACRRWKKAKRACVFFCCLYDADTFAFPEKVIPWAFIPFFTLHLGTIFHLLRPRNRSCVTPPPCASA</sequence>
<dbReference type="EMBL" id="JAHRIO010010075">
    <property type="protein sequence ID" value="MEQ2160714.1"/>
    <property type="molecule type" value="Genomic_DNA"/>
</dbReference>
<evidence type="ECO:0000256" key="1">
    <source>
        <dbReference type="SAM" id="Phobius"/>
    </source>
</evidence>
<comment type="caution">
    <text evidence="2">The sequence shown here is derived from an EMBL/GenBank/DDBJ whole genome shotgun (WGS) entry which is preliminary data.</text>
</comment>
<accession>A0ABV0MNP3</accession>
<proteinExistence type="predicted"/>
<keyword evidence="1" id="KW-1133">Transmembrane helix</keyword>
<reference evidence="2 3" key="1">
    <citation type="submission" date="2021-06" db="EMBL/GenBank/DDBJ databases">
        <authorList>
            <person name="Palmer J.M."/>
        </authorList>
    </citation>
    <scope>NUCLEOTIDE SEQUENCE [LARGE SCALE GENOMIC DNA]</scope>
    <source>
        <strain evidence="2 3">GA_2019</strain>
        <tissue evidence="2">Muscle</tissue>
    </source>
</reference>
<keyword evidence="3" id="KW-1185">Reference proteome</keyword>
<evidence type="ECO:0000313" key="3">
    <source>
        <dbReference type="Proteomes" id="UP001476798"/>
    </source>
</evidence>
<evidence type="ECO:0000313" key="2">
    <source>
        <dbReference type="EMBL" id="MEQ2160714.1"/>
    </source>
</evidence>
<feature type="transmembrane region" description="Helical" evidence="1">
    <location>
        <begin position="49"/>
        <end position="69"/>
    </location>
</feature>
<protein>
    <submittedName>
        <fullName evidence="2">Uncharacterized protein</fullName>
    </submittedName>
</protein>
<keyword evidence="1" id="KW-0812">Transmembrane</keyword>
<gene>
    <name evidence="2" type="ORF">GOODEAATRI_002254</name>
</gene>